<dbReference type="InterPro" id="IPR012340">
    <property type="entry name" value="NA-bd_OB-fold"/>
</dbReference>
<organism evidence="2">
    <name type="scientific">Arabidopsis thaliana</name>
    <name type="common">Mouse-ear cress</name>
    <dbReference type="NCBI Taxonomy" id="3702"/>
    <lineage>
        <taxon>Eukaryota</taxon>
        <taxon>Viridiplantae</taxon>
        <taxon>Streptophyta</taxon>
        <taxon>Embryophyta</taxon>
        <taxon>Tracheophyta</taxon>
        <taxon>Spermatophyta</taxon>
        <taxon>Magnoliopsida</taxon>
        <taxon>eudicotyledons</taxon>
        <taxon>Gunneridae</taxon>
        <taxon>Pentapetalae</taxon>
        <taxon>rosids</taxon>
        <taxon>malvids</taxon>
        <taxon>Brassicales</taxon>
        <taxon>Brassicaceae</taxon>
        <taxon>Camelineae</taxon>
        <taxon>Arabidopsis</taxon>
    </lineage>
</organism>
<dbReference type="InterPro" id="IPR003871">
    <property type="entry name" value="RFA1B/D_OB_1st"/>
</dbReference>
<reference evidence="2" key="3">
    <citation type="submission" date="2002-02" db="EMBL/GenBank/DDBJ databases">
        <authorList>
            <person name="Town C.D."/>
            <person name="Kaul S."/>
        </authorList>
    </citation>
    <scope>NUCLEOTIDE SEQUENCE</scope>
</reference>
<reference evidence="2" key="2">
    <citation type="submission" date="2000-03" db="EMBL/GenBank/DDBJ databases">
        <authorList>
            <person name="Lin X."/>
            <person name="Kaul S."/>
            <person name="Shea T.P."/>
            <person name="Fujii C.Y."/>
            <person name="Shen M."/>
            <person name="VanAken S.E."/>
            <person name="Barnstead M.E."/>
            <person name="Mason T.M."/>
            <person name="Bowman C.L."/>
            <person name="Ronning C.M."/>
            <person name="Benito M.-I."/>
            <person name="Carrera A.J."/>
            <person name="Creasy T.H."/>
            <person name="Buell C.R."/>
            <person name="Town C.D."/>
            <person name="Nierman W.C."/>
            <person name="Fraser C.M."/>
            <person name="Venter J.C."/>
        </authorList>
    </citation>
    <scope>NUCLEOTIDE SEQUENCE</scope>
</reference>
<evidence type="ECO:0000259" key="1">
    <source>
        <dbReference type="Pfam" id="PF02721"/>
    </source>
</evidence>
<name>Q8S8A1_ARATH</name>
<protein>
    <submittedName>
        <fullName evidence="2">Putative replication protein A1</fullName>
    </submittedName>
</protein>
<dbReference type="CDD" id="cd04480">
    <property type="entry name" value="RPA1_DBD_A_like"/>
    <property type="match status" value="1"/>
</dbReference>
<feature type="domain" description="Replication protein A 70 kDa DNA-binding subunit B/D first OB fold" evidence="1">
    <location>
        <begin position="1"/>
        <end position="57"/>
    </location>
</feature>
<accession>Q8S8A1</accession>
<sequence length="251" mass="27982">MYAAVRREQIKKFERCLTEGVWKIITTITLNPTSGQYRISDLKYKIGFVFKTTISPCDTVSDALFLSLAKFDVILSRSANSNILHDSRIVSNSFDVSQVFVDPTLAELGLFKQSIPTDGLTLGSSGSFHKRLYAPKTGDDDGDYPRQTIKEVLTSSDIGRGTIFVVVLTTRRLSKRKLSNLKMSSYLRSQDFGVKYAMVLQKSVVAKENIFGGYDSFTVVRVYTGNIADEIVQEDSDAYVDPSSLISIEHV</sequence>
<proteinExistence type="predicted"/>
<dbReference type="AlphaFoldDB" id="Q8S8A1"/>
<reference key="1">
    <citation type="journal article" date="1999" name="Nature">
        <title>Sequence and analysis of chromosome 2 of the plant Arabidopsis thaliana.</title>
        <authorList>
            <person name="Lin X."/>
            <person name="Kaul S."/>
            <person name="Rounsley S."/>
            <person name="Shea T.P."/>
            <person name="Benito M.I."/>
            <person name="Town C.D."/>
            <person name="Fujii C.Y."/>
            <person name="Mason T."/>
            <person name="Bowman C.L."/>
            <person name="Barnstead M."/>
            <person name="Feldblyum T.V."/>
            <person name="Buell C.R."/>
            <person name="Ketchum K.A."/>
            <person name="Lee J."/>
            <person name="Ronning C.M."/>
            <person name="Koo H.L."/>
            <person name="Moffat K.S."/>
            <person name="Cronin L.A."/>
            <person name="Shen M."/>
            <person name="Pai G."/>
            <person name="Van Aken S."/>
            <person name="Umayam L."/>
            <person name="Tallon L.J."/>
            <person name="Gill J.E."/>
            <person name="Adams M.D."/>
            <person name="Carrera A.J."/>
            <person name="Creasy T.H."/>
            <person name="Goodman H.M."/>
            <person name="Somerville C.R."/>
            <person name="Copenhaver G.P."/>
            <person name="Preuss D."/>
            <person name="Nierman W.C."/>
            <person name="White O."/>
            <person name="Eisen J.A."/>
            <person name="Salzberg S.L."/>
            <person name="Fraser C.M."/>
            <person name="Venter J.C."/>
        </authorList>
    </citation>
    <scope>NUCLEOTIDE SEQUENCE [LARGE SCALE GENOMIC DNA]</scope>
    <source>
        <strain>cv. Columbia</strain>
    </source>
</reference>
<evidence type="ECO:0000313" key="2">
    <source>
        <dbReference type="EMBL" id="AAM15471.1"/>
    </source>
</evidence>
<dbReference type="PIR" id="G84491">
    <property type="entry name" value="G84491"/>
</dbReference>
<dbReference type="SUPFAM" id="SSF50249">
    <property type="entry name" value="Nucleic acid-binding proteins"/>
    <property type="match status" value="1"/>
</dbReference>
<dbReference type="EMBL" id="AC007264">
    <property type="protein sequence ID" value="AAM15471.1"/>
    <property type="molecule type" value="Genomic_DNA"/>
</dbReference>
<gene>
    <name evidence="2" type="ordered locus">At2g10460</name>
</gene>
<dbReference type="Pfam" id="PF02721">
    <property type="entry name" value="DUF223"/>
    <property type="match status" value="1"/>
</dbReference>